<dbReference type="Proteomes" id="UP000276133">
    <property type="component" value="Unassembled WGS sequence"/>
</dbReference>
<name>A0A3M7RYG9_BRAPC</name>
<organism evidence="1 2">
    <name type="scientific">Brachionus plicatilis</name>
    <name type="common">Marine rotifer</name>
    <name type="synonym">Brachionus muelleri</name>
    <dbReference type="NCBI Taxonomy" id="10195"/>
    <lineage>
        <taxon>Eukaryota</taxon>
        <taxon>Metazoa</taxon>
        <taxon>Spiralia</taxon>
        <taxon>Gnathifera</taxon>
        <taxon>Rotifera</taxon>
        <taxon>Eurotatoria</taxon>
        <taxon>Monogononta</taxon>
        <taxon>Pseudotrocha</taxon>
        <taxon>Ploima</taxon>
        <taxon>Brachionidae</taxon>
        <taxon>Brachionus</taxon>
    </lineage>
</organism>
<keyword evidence="2" id="KW-1185">Reference proteome</keyword>
<sequence>MYKDDINDDIITSEAIWTFDNVDQELLRMYPNGKYLSEEIQTIGGQVWRVDFYPNGKDLKSFGQIILCVSLIRSKDHECAPVNAECSFSFKNIKRRKHYFGKIPLTTFEDNHTEENSTLDNSILKECGTSYPINVTITIYQYPEEYEFPTEQLLETPKLSTNSNSLNKIDSVSSATPTYNFIPADQFDDDDFKKVKVNYLYNKNVLF</sequence>
<dbReference type="OrthoDB" id="10354161at2759"/>
<dbReference type="InterPro" id="IPR008974">
    <property type="entry name" value="TRAF-like"/>
</dbReference>
<reference evidence="1 2" key="1">
    <citation type="journal article" date="2018" name="Sci. Rep.">
        <title>Genomic signatures of local adaptation to the degree of environmental predictability in rotifers.</title>
        <authorList>
            <person name="Franch-Gras L."/>
            <person name="Hahn C."/>
            <person name="Garcia-Roger E.M."/>
            <person name="Carmona M.J."/>
            <person name="Serra M."/>
            <person name="Gomez A."/>
        </authorList>
    </citation>
    <scope>NUCLEOTIDE SEQUENCE [LARGE SCALE GENOMIC DNA]</scope>
    <source>
        <strain evidence="1">HYR1</strain>
    </source>
</reference>
<dbReference type="AlphaFoldDB" id="A0A3M7RYG9"/>
<accession>A0A3M7RYG9</accession>
<comment type="caution">
    <text evidence="1">The sequence shown here is derived from an EMBL/GenBank/DDBJ whole genome shotgun (WGS) entry which is preliminary data.</text>
</comment>
<dbReference type="EMBL" id="REGN01002396">
    <property type="protein sequence ID" value="RNA28395.1"/>
    <property type="molecule type" value="Genomic_DNA"/>
</dbReference>
<evidence type="ECO:0000313" key="1">
    <source>
        <dbReference type="EMBL" id="RNA28395.1"/>
    </source>
</evidence>
<protein>
    <recommendedName>
        <fullName evidence="3">MATH domain-containing protein</fullName>
    </recommendedName>
</protein>
<gene>
    <name evidence="1" type="ORF">BpHYR1_037293</name>
</gene>
<dbReference type="Gene3D" id="2.60.210.10">
    <property type="entry name" value="Apoptosis, Tumor Necrosis Factor Receptor Associated Protein 2, Chain A"/>
    <property type="match status" value="1"/>
</dbReference>
<evidence type="ECO:0008006" key="3">
    <source>
        <dbReference type="Google" id="ProtNLM"/>
    </source>
</evidence>
<evidence type="ECO:0000313" key="2">
    <source>
        <dbReference type="Proteomes" id="UP000276133"/>
    </source>
</evidence>
<proteinExistence type="predicted"/>
<dbReference type="SUPFAM" id="SSF49599">
    <property type="entry name" value="TRAF domain-like"/>
    <property type="match status" value="1"/>
</dbReference>